<comment type="subcellular location">
    <subcellularLocation>
        <location evidence="1 9">Cell inner membrane</location>
        <topology evidence="1 9">Single-pass membrane protein</topology>
    </subcellularLocation>
</comment>
<feature type="domain" description="AprE-like beta-barrel" evidence="11">
    <location>
        <begin position="348"/>
        <end position="439"/>
    </location>
</feature>
<evidence type="ECO:0000313" key="12">
    <source>
        <dbReference type="EMBL" id="GAN77669.1"/>
    </source>
</evidence>
<proteinExistence type="inferred from homology"/>
<dbReference type="PROSITE" id="PS00543">
    <property type="entry name" value="HLYD_FAMILY"/>
    <property type="match status" value="1"/>
</dbReference>
<evidence type="ECO:0000256" key="9">
    <source>
        <dbReference type="RuleBase" id="RU365093"/>
    </source>
</evidence>
<dbReference type="PANTHER" id="PTHR30386">
    <property type="entry name" value="MEMBRANE FUSION SUBUNIT OF EMRAB-TOLC MULTIDRUG EFFLUX PUMP"/>
    <property type="match status" value="1"/>
</dbReference>
<keyword evidence="8" id="KW-0472">Membrane</keyword>
<dbReference type="InterPro" id="IPR006144">
    <property type="entry name" value="Secretion_HlyD_CS"/>
</dbReference>
<dbReference type="InterPro" id="IPR058781">
    <property type="entry name" value="HH_AprE-like"/>
</dbReference>
<dbReference type="Pfam" id="PF26002">
    <property type="entry name" value="Beta-barrel_AprE"/>
    <property type="match status" value="1"/>
</dbReference>
<dbReference type="InterPro" id="IPR050739">
    <property type="entry name" value="MFP"/>
</dbReference>
<evidence type="ECO:0000256" key="5">
    <source>
        <dbReference type="ARBA" id="ARBA00022519"/>
    </source>
</evidence>
<dbReference type="PRINTS" id="PR01490">
    <property type="entry name" value="RTXTOXIND"/>
</dbReference>
<evidence type="ECO:0000259" key="11">
    <source>
        <dbReference type="Pfam" id="PF26002"/>
    </source>
</evidence>
<evidence type="ECO:0000256" key="7">
    <source>
        <dbReference type="ARBA" id="ARBA00022989"/>
    </source>
</evidence>
<keyword evidence="4 9" id="KW-1003">Cell membrane</keyword>
<keyword evidence="13" id="KW-1185">Reference proteome</keyword>
<dbReference type="RefSeq" id="WP_199445630.1">
    <property type="nucleotide sequence ID" value="NZ_BANB01000410.1"/>
</dbReference>
<sequence length="467" mass="50664">MSAPATAAEAPAPTADQRALVPVACRPPAIISAFQPDPIELEERAPPRLARMVFYLALALLATAVAWASLSSIDEVVAAQGKLITTVPTLIIQPLEAAMVRRVDVAAGDVVRRGQALVTLDPTLPAADLVQLRTRVAALRAQTDRLEAELDGRRYVPAAPGDPDQSLQAALATDRRAYRDASLRNYDEQIAHVQASLADNRQQQDTAARRLDTLTQIESMRDTLATRQEGSRLNLLLSRDARLEVEASLQHMRGTAAELGHELQKLLAERQAFIEDFRRTTGEQLAEARAKRDAATAELKKAELRQRMIVLTAPVDATVLEVAQRTVGSVVRESETLVSLVPRGAPLEAEVAVAARDVGHLAVGQTARVKLDAFPFQKYGTLTGEIRVISQGAFVPDERAAGGGRATSPIFRVRIALASQHLPGAARDVQLIPGMTVTGEMLVGRRRVITYFLYPLLRGLDESIREP</sequence>
<comment type="caution">
    <text evidence="12">The sequence shown here is derived from an EMBL/GenBank/DDBJ whole genome shotgun (WGS) entry which is preliminary data.</text>
</comment>
<name>A0A0D6P9Y7_9PROT</name>
<dbReference type="EMBL" id="BANB01000410">
    <property type="protein sequence ID" value="GAN77669.1"/>
    <property type="molecule type" value="Genomic_DNA"/>
</dbReference>
<dbReference type="GO" id="GO:0005886">
    <property type="term" value="C:plasma membrane"/>
    <property type="evidence" value="ECO:0007669"/>
    <property type="project" value="UniProtKB-SubCell"/>
</dbReference>
<dbReference type="InterPro" id="IPR058982">
    <property type="entry name" value="Beta-barrel_AprE"/>
</dbReference>
<evidence type="ECO:0000256" key="3">
    <source>
        <dbReference type="ARBA" id="ARBA00022448"/>
    </source>
</evidence>
<evidence type="ECO:0000256" key="6">
    <source>
        <dbReference type="ARBA" id="ARBA00022692"/>
    </source>
</evidence>
<organism evidence="12 13">
    <name type="scientific">Acidisphaera rubrifaciens HS-AP3</name>
    <dbReference type="NCBI Taxonomy" id="1231350"/>
    <lineage>
        <taxon>Bacteria</taxon>
        <taxon>Pseudomonadati</taxon>
        <taxon>Pseudomonadota</taxon>
        <taxon>Alphaproteobacteria</taxon>
        <taxon>Acetobacterales</taxon>
        <taxon>Acetobacteraceae</taxon>
        <taxon>Acidisphaera</taxon>
    </lineage>
</organism>
<dbReference type="InterPro" id="IPR010129">
    <property type="entry name" value="T1SS_HlyD"/>
</dbReference>
<keyword evidence="7" id="KW-1133">Transmembrane helix</keyword>
<dbReference type="AlphaFoldDB" id="A0A0D6P9Y7"/>
<evidence type="ECO:0000256" key="1">
    <source>
        <dbReference type="ARBA" id="ARBA00004377"/>
    </source>
</evidence>
<evidence type="ECO:0000313" key="13">
    <source>
        <dbReference type="Proteomes" id="UP000032680"/>
    </source>
</evidence>
<evidence type="ECO:0000259" key="10">
    <source>
        <dbReference type="Pfam" id="PF25994"/>
    </source>
</evidence>
<dbReference type="NCBIfam" id="TIGR01843">
    <property type="entry name" value="type_I_hlyD"/>
    <property type="match status" value="1"/>
</dbReference>
<dbReference type="PANTHER" id="PTHR30386:SF26">
    <property type="entry name" value="TRANSPORT PROTEIN COMB"/>
    <property type="match status" value="1"/>
</dbReference>
<keyword evidence="6" id="KW-0812">Transmembrane</keyword>
<comment type="similarity">
    <text evidence="2 9">Belongs to the membrane fusion protein (MFP) (TC 8.A.1) family.</text>
</comment>
<keyword evidence="3 9" id="KW-0813">Transport</keyword>
<reference evidence="12 13" key="1">
    <citation type="submission" date="2012-11" db="EMBL/GenBank/DDBJ databases">
        <title>Whole genome sequence of Acidisphaera rubrifaciens HS-AP3.</title>
        <authorList>
            <person name="Azuma Y."/>
            <person name="Higashiura N."/>
            <person name="Hirakawa H."/>
            <person name="Matsushita K."/>
        </authorList>
    </citation>
    <scope>NUCLEOTIDE SEQUENCE [LARGE SCALE GENOMIC DNA]</scope>
    <source>
        <strain evidence="12 13">HS-AP3</strain>
    </source>
</reference>
<feature type="domain" description="AprE-like long alpha-helical hairpin" evidence="10">
    <location>
        <begin position="126"/>
        <end position="303"/>
    </location>
</feature>
<dbReference type="Pfam" id="PF25994">
    <property type="entry name" value="HH_AprE"/>
    <property type="match status" value="1"/>
</dbReference>
<gene>
    <name evidence="12" type="ORF">Asru_0410_14</name>
</gene>
<protein>
    <recommendedName>
        <fullName evidence="9">Membrane fusion protein (MFP) family protein</fullName>
    </recommendedName>
</protein>
<dbReference type="GO" id="GO:0009306">
    <property type="term" value="P:protein secretion"/>
    <property type="evidence" value="ECO:0007669"/>
    <property type="project" value="InterPro"/>
</dbReference>
<evidence type="ECO:0000256" key="2">
    <source>
        <dbReference type="ARBA" id="ARBA00009477"/>
    </source>
</evidence>
<dbReference type="Gene3D" id="2.40.30.170">
    <property type="match status" value="1"/>
</dbReference>
<evidence type="ECO:0000256" key="4">
    <source>
        <dbReference type="ARBA" id="ARBA00022475"/>
    </source>
</evidence>
<accession>A0A0D6P9Y7</accession>
<dbReference type="Proteomes" id="UP000032680">
    <property type="component" value="Unassembled WGS sequence"/>
</dbReference>
<keyword evidence="5 9" id="KW-0997">Cell inner membrane</keyword>
<evidence type="ECO:0000256" key="8">
    <source>
        <dbReference type="ARBA" id="ARBA00023136"/>
    </source>
</evidence>